<dbReference type="AlphaFoldDB" id="A0A1E3XBK3"/>
<gene>
    <name evidence="2" type="ORF">SCARUB_01882</name>
</gene>
<evidence type="ECO:0008006" key="4">
    <source>
        <dbReference type="Google" id="ProtNLM"/>
    </source>
</evidence>
<evidence type="ECO:0000313" key="2">
    <source>
        <dbReference type="EMBL" id="ODS33005.1"/>
    </source>
</evidence>
<evidence type="ECO:0000256" key="1">
    <source>
        <dbReference type="SAM" id="MobiDB-lite"/>
    </source>
</evidence>
<sequence length="85" mass="9435">MSIDKSLVTKGKLVRHRSVLTRAERIKHLVNEGKWEEGRTVFGLPKVKTIRMKKKAKATKEKTEETAATADATTGEKEKGKGKAS</sequence>
<proteinExistence type="predicted"/>
<evidence type="ECO:0000313" key="3">
    <source>
        <dbReference type="Proteomes" id="UP000094056"/>
    </source>
</evidence>
<accession>A0A1E3XBK3</accession>
<comment type="caution">
    <text evidence="2">The sequence shown here is derived from an EMBL/GenBank/DDBJ whole genome shotgun (WGS) entry which is preliminary data.</text>
</comment>
<feature type="compositionally biased region" description="Basic and acidic residues" evidence="1">
    <location>
        <begin position="74"/>
        <end position="85"/>
    </location>
</feature>
<dbReference type="NCBIfam" id="TIGR04137">
    <property type="entry name" value="Chlam_Ver_rRNA"/>
    <property type="match status" value="1"/>
</dbReference>
<dbReference type="Proteomes" id="UP000094056">
    <property type="component" value="Unassembled WGS sequence"/>
</dbReference>
<dbReference type="InterPro" id="IPR026405">
    <property type="entry name" value="Chlam/Ver/Plancto_rRNA"/>
</dbReference>
<protein>
    <recommendedName>
        <fullName evidence="4">Small basic protein</fullName>
    </recommendedName>
</protein>
<reference evidence="2 3" key="1">
    <citation type="submission" date="2016-07" db="EMBL/GenBank/DDBJ databases">
        <title>Draft genome of Scalindua rubra, obtained from a brine-seawater interface in the Red Sea, sheds light on salt adaptation in anammox bacteria.</title>
        <authorList>
            <person name="Speth D.R."/>
            <person name="Lagkouvardos I."/>
            <person name="Wang Y."/>
            <person name="Qian P.-Y."/>
            <person name="Dutilh B.E."/>
            <person name="Jetten M.S."/>
        </authorList>
    </citation>
    <scope>NUCLEOTIDE SEQUENCE [LARGE SCALE GENOMIC DNA]</scope>
    <source>
        <strain evidence="2">BSI-1</strain>
    </source>
</reference>
<feature type="region of interest" description="Disordered" evidence="1">
    <location>
        <begin position="51"/>
        <end position="85"/>
    </location>
</feature>
<name>A0A1E3XBK3_9BACT</name>
<organism evidence="2 3">
    <name type="scientific">Candidatus Scalindua rubra</name>
    <dbReference type="NCBI Taxonomy" id="1872076"/>
    <lineage>
        <taxon>Bacteria</taxon>
        <taxon>Pseudomonadati</taxon>
        <taxon>Planctomycetota</taxon>
        <taxon>Candidatus Brocadiia</taxon>
        <taxon>Candidatus Brocadiales</taxon>
        <taxon>Candidatus Scalinduaceae</taxon>
        <taxon>Candidatus Scalindua</taxon>
    </lineage>
</organism>
<dbReference type="EMBL" id="MAYW01000041">
    <property type="protein sequence ID" value="ODS33005.1"/>
    <property type="molecule type" value="Genomic_DNA"/>
</dbReference>